<dbReference type="InterPro" id="IPR017915">
    <property type="entry name" value="Colipase_CS"/>
</dbReference>
<evidence type="ECO:0000313" key="3">
    <source>
        <dbReference type="Proteomes" id="UP001307889"/>
    </source>
</evidence>
<reference evidence="2 3" key="1">
    <citation type="submission" date="2023-09" db="EMBL/GenBank/DDBJ databases">
        <title>Nesidiocoris tenuis whole genome shotgun sequence.</title>
        <authorList>
            <person name="Shibata T."/>
            <person name="Shimoda M."/>
            <person name="Kobayashi T."/>
            <person name="Uehara T."/>
        </authorList>
    </citation>
    <scope>NUCLEOTIDE SEQUENCE [LARGE SCALE GENOMIC DNA]</scope>
    <source>
        <strain evidence="2 3">Japan</strain>
    </source>
</reference>
<feature type="chain" id="PRO_5047086201" evidence="1">
    <location>
        <begin position="20"/>
        <end position="232"/>
    </location>
</feature>
<dbReference type="Proteomes" id="UP001307889">
    <property type="component" value="Chromosome 2"/>
</dbReference>
<protein>
    <submittedName>
        <fullName evidence="2">Uncharacterized protein</fullName>
    </submittedName>
</protein>
<dbReference type="EMBL" id="AP028910">
    <property type="protein sequence ID" value="BES90767.1"/>
    <property type="molecule type" value="Genomic_DNA"/>
</dbReference>
<proteinExistence type="predicted"/>
<name>A0ABN7AHK6_9HEMI</name>
<dbReference type="Gene3D" id="2.20.20.160">
    <property type="match status" value="1"/>
</dbReference>
<accession>A0ABN7AHK6</accession>
<gene>
    <name evidence="2" type="ORF">NTJ_03575</name>
</gene>
<evidence type="ECO:0000256" key="1">
    <source>
        <dbReference type="SAM" id="SignalP"/>
    </source>
</evidence>
<evidence type="ECO:0000313" key="2">
    <source>
        <dbReference type="EMBL" id="BES90767.1"/>
    </source>
</evidence>
<sequence length="232" mass="26692">MLSQTACLLLTVLLSLAASERNTYVLSKLDQVIYVYPSDIKKDKDLTVCEPDSVCGVVNQRFWLPPFAQRFCQCPKSQCPFSWSDNHNRSVPLDNRSQLKTCEDTRNLMVCDRSTVALTVTETRDLSTGRHDKDVRLLCKCSWPAYWKLYMREANATVTYSEYICSQLGYCRSGQFCGHVRADTYSTYYQCACPRDHLCINHDKVQRNVTELLFHGKMMRAHCVPNHHPNSV</sequence>
<organism evidence="2 3">
    <name type="scientific">Nesidiocoris tenuis</name>
    <dbReference type="NCBI Taxonomy" id="355587"/>
    <lineage>
        <taxon>Eukaryota</taxon>
        <taxon>Metazoa</taxon>
        <taxon>Ecdysozoa</taxon>
        <taxon>Arthropoda</taxon>
        <taxon>Hexapoda</taxon>
        <taxon>Insecta</taxon>
        <taxon>Pterygota</taxon>
        <taxon>Neoptera</taxon>
        <taxon>Paraneoptera</taxon>
        <taxon>Hemiptera</taxon>
        <taxon>Heteroptera</taxon>
        <taxon>Panheteroptera</taxon>
        <taxon>Cimicomorpha</taxon>
        <taxon>Miridae</taxon>
        <taxon>Dicyphina</taxon>
        <taxon>Nesidiocoris</taxon>
    </lineage>
</organism>
<keyword evidence="3" id="KW-1185">Reference proteome</keyword>
<feature type="signal peptide" evidence="1">
    <location>
        <begin position="1"/>
        <end position="19"/>
    </location>
</feature>
<dbReference type="PROSITE" id="PS00121">
    <property type="entry name" value="COLIPASE_1"/>
    <property type="match status" value="1"/>
</dbReference>
<keyword evidence="1" id="KW-0732">Signal</keyword>